<evidence type="ECO:0000313" key="3">
    <source>
        <dbReference type="EMBL" id="QYR52363.1"/>
    </source>
</evidence>
<dbReference type="Gene3D" id="3.30.1370.110">
    <property type="match status" value="1"/>
</dbReference>
<dbReference type="InterPro" id="IPR002625">
    <property type="entry name" value="Smr_dom"/>
</dbReference>
<dbReference type="PANTHER" id="PTHR35562">
    <property type="entry name" value="DNA ENDONUCLEASE SMRA-RELATED"/>
    <property type="match status" value="1"/>
</dbReference>
<name>A0ABX8WLQ1_9GAMM</name>
<evidence type="ECO:0000313" key="4">
    <source>
        <dbReference type="Proteomes" id="UP000824755"/>
    </source>
</evidence>
<keyword evidence="4" id="KW-1185">Reference proteome</keyword>
<dbReference type="SUPFAM" id="SSF160443">
    <property type="entry name" value="SMR domain-like"/>
    <property type="match status" value="1"/>
</dbReference>
<dbReference type="PANTHER" id="PTHR35562:SF2">
    <property type="entry name" value="DNA ENDONUCLEASE SMRA-RELATED"/>
    <property type="match status" value="1"/>
</dbReference>
<dbReference type="InterPro" id="IPR036063">
    <property type="entry name" value="Smr_dom_sf"/>
</dbReference>
<evidence type="ECO:0000259" key="2">
    <source>
        <dbReference type="PROSITE" id="PS50828"/>
    </source>
</evidence>
<reference evidence="3 4" key="1">
    <citation type="submission" date="2021-08" db="EMBL/GenBank/DDBJ databases">
        <title>Lysobacter sp. strain CJ11 Genome sequencing and assembly.</title>
        <authorList>
            <person name="Kim I."/>
        </authorList>
    </citation>
    <scope>NUCLEOTIDE SEQUENCE [LARGE SCALE GENOMIC DNA]</scope>
    <source>
        <strain evidence="3 4">CJ11</strain>
    </source>
</reference>
<feature type="domain" description="Smr" evidence="2">
    <location>
        <begin position="91"/>
        <end position="171"/>
    </location>
</feature>
<proteinExistence type="predicted"/>
<dbReference type="EMBL" id="CP080544">
    <property type="protein sequence ID" value="QYR52363.1"/>
    <property type="molecule type" value="Genomic_DNA"/>
</dbReference>
<sequence>MSDEDEHALFLQAIGDVRRLDAPAEAPPKPKPRAGAGMRERDEQAALSEFKQVMSQTILDPGDVSSFRRDEVSTRVFSRLKRGEFAVQDELDLHGLRLEAAQALLREFLRQVSAEGLGCVRIIHGKGRNSDGVPVIKNFVDQHLRHRRDVLAFHSAPLNQGGTGAVVVLLKRR</sequence>
<dbReference type="Pfam" id="PF01713">
    <property type="entry name" value="Smr"/>
    <property type="match status" value="1"/>
</dbReference>
<organism evidence="3 4">
    <name type="scientific">Lysobacter soyae</name>
    <dbReference type="NCBI Taxonomy" id="2764185"/>
    <lineage>
        <taxon>Bacteria</taxon>
        <taxon>Pseudomonadati</taxon>
        <taxon>Pseudomonadota</taxon>
        <taxon>Gammaproteobacteria</taxon>
        <taxon>Lysobacterales</taxon>
        <taxon>Lysobacteraceae</taxon>
        <taxon>Lysobacter</taxon>
    </lineage>
</organism>
<gene>
    <name evidence="3" type="ORF">H8L67_07070</name>
</gene>
<feature type="region of interest" description="Disordered" evidence="1">
    <location>
        <begin position="19"/>
        <end position="44"/>
    </location>
</feature>
<dbReference type="Proteomes" id="UP000824755">
    <property type="component" value="Chromosome"/>
</dbReference>
<accession>A0ABX8WLQ1</accession>
<protein>
    <submittedName>
        <fullName evidence="3">Smr/MutS family protein</fullName>
    </submittedName>
</protein>
<dbReference type="PROSITE" id="PS50828">
    <property type="entry name" value="SMR"/>
    <property type="match status" value="1"/>
</dbReference>
<evidence type="ECO:0000256" key="1">
    <source>
        <dbReference type="SAM" id="MobiDB-lite"/>
    </source>
</evidence>
<dbReference type="RefSeq" id="WP_220379149.1">
    <property type="nucleotide sequence ID" value="NZ_CP080544.1"/>
</dbReference>
<dbReference type="SMART" id="SM00463">
    <property type="entry name" value="SMR"/>
    <property type="match status" value="1"/>
</dbReference>